<protein>
    <recommendedName>
        <fullName evidence="2">LptE family protein</fullName>
    </recommendedName>
</protein>
<reference evidence="1" key="1">
    <citation type="journal article" date="2020" name="mSystems">
        <title>Genome- and Community-Level Interaction Insights into Carbon Utilization and Element Cycling Functions of Hydrothermarchaeota in Hydrothermal Sediment.</title>
        <authorList>
            <person name="Zhou Z."/>
            <person name="Liu Y."/>
            <person name="Xu W."/>
            <person name="Pan J."/>
            <person name="Luo Z.H."/>
            <person name="Li M."/>
        </authorList>
    </citation>
    <scope>NUCLEOTIDE SEQUENCE [LARGE SCALE GENOMIC DNA]</scope>
    <source>
        <strain evidence="1">SpSt-339</strain>
    </source>
</reference>
<accession>A0A7C2NZA9</accession>
<dbReference type="EMBL" id="DSOK01000366">
    <property type="protein sequence ID" value="HEN16429.1"/>
    <property type="molecule type" value="Genomic_DNA"/>
</dbReference>
<evidence type="ECO:0008006" key="2">
    <source>
        <dbReference type="Google" id="ProtNLM"/>
    </source>
</evidence>
<proteinExistence type="predicted"/>
<dbReference type="AlphaFoldDB" id="A0A7C2NZA9"/>
<gene>
    <name evidence="1" type="ORF">ENQ76_13280</name>
</gene>
<organism evidence="1">
    <name type="scientific">Schlesneria paludicola</name>
    <dbReference type="NCBI Taxonomy" id="360056"/>
    <lineage>
        <taxon>Bacteria</taxon>
        <taxon>Pseudomonadati</taxon>
        <taxon>Planctomycetota</taxon>
        <taxon>Planctomycetia</taxon>
        <taxon>Planctomycetales</taxon>
        <taxon>Planctomycetaceae</taxon>
        <taxon>Schlesneria</taxon>
    </lineage>
</organism>
<dbReference type="Pfam" id="PF04390">
    <property type="entry name" value="LptE"/>
    <property type="match status" value="1"/>
</dbReference>
<comment type="caution">
    <text evidence="1">The sequence shown here is derived from an EMBL/GenBank/DDBJ whole genome shotgun (WGS) entry which is preliminary data.</text>
</comment>
<name>A0A7C2NZA9_9PLAN</name>
<evidence type="ECO:0000313" key="1">
    <source>
        <dbReference type="EMBL" id="HEN16429.1"/>
    </source>
</evidence>
<dbReference type="GO" id="GO:0043165">
    <property type="term" value="P:Gram-negative-bacterium-type cell outer membrane assembly"/>
    <property type="evidence" value="ECO:0007669"/>
    <property type="project" value="InterPro"/>
</dbReference>
<dbReference type="InterPro" id="IPR007485">
    <property type="entry name" value="LPS_assembly_LptE"/>
</dbReference>
<sequence length="205" mass="22837">MNAVRLSPPSTTGGRTSTAIQRRFRPPVIDRGLKRRWSAFLTSFALLGALSGCGYMVGNAYGPEVRTIEVPVFQNDSFRRGIEYQLTEAVQKEIQTRTPYRLAKGPGADTRLTGRIVDIRKDVLGETQFDDPRELQLSLFIHVTWEDLRTGQLLASQEVPIQPQAIPLVGQAEFAPEVGQSLATATQDATERLARQIVNMLETPW</sequence>
<dbReference type="GO" id="GO:0019867">
    <property type="term" value="C:outer membrane"/>
    <property type="evidence" value="ECO:0007669"/>
    <property type="project" value="InterPro"/>
</dbReference>